<evidence type="ECO:0000256" key="4">
    <source>
        <dbReference type="ARBA" id="ARBA00018426"/>
    </source>
</evidence>
<gene>
    <name evidence="14" type="ORF">PYX00_010554</name>
</gene>
<name>A0AAW2HGK8_9NEOP</name>
<evidence type="ECO:0000256" key="6">
    <source>
        <dbReference type="ARBA" id="ARBA00022741"/>
    </source>
</evidence>
<organism evidence="14">
    <name type="scientific">Menopon gallinae</name>
    <name type="common">poultry shaft louse</name>
    <dbReference type="NCBI Taxonomy" id="328185"/>
    <lineage>
        <taxon>Eukaryota</taxon>
        <taxon>Metazoa</taxon>
        <taxon>Ecdysozoa</taxon>
        <taxon>Arthropoda</taxon>
        <taxon>Hexapoda</taxon>
        <taxon>Insecta</taxon>
        <taxon>Pterygota</taxon>
        <taxon>Neoptera</taxon>
        <taxon>Paraneoptera</taxon>
        <taxon>Psocodea</taxon>
        <taxon>Troctomorpha</taxon>
        <taxon>Phthiraptera</taxon>
        <taxon>Amblycera</taxon>
        <taxon>Menoponidae</taxon>
        <taxon>Menopon</taxon>
    </lineage>
</organism>
<evidence type="ECO:0000256" key="8">
    <source>
        <dbReference type="ARBA" id="ARBA00029814"/>
    </source>
</evidence>
<dbReference type="Gene3D" id="3.90.1490.10">
    <property type="entry name" value="putative n-type atp pyrophosphatase, domain 2"/>
    <property type="match status" value="1"/>
</dbReference>
<dbReference type="SUPFAM" id="SSF52402">
    <property type="entry name" value="Adenine nucleotide alpha hydrolases-like"/>
    <property type="match status" value="1"/>
</dbReference>
<comment type="caution">
    <text evidence="14">The sequence shown here is derived from an EMBL/GenBank/DDBJ whole genome shotgun (WGS) entry which is preliminary data.</text>
</comment>
<dbReference type="Pfam" id="PF01042">
    <property type="entry name" value="Ribonuc_L-PSP"/>
    <property type="match status" value="2"/>
</dbReference>
<dbReference type="FunFam" id="3.40.50.620:FF:000145">
    <property type="entry name" value="ATP-binding domain containing protein"/>
    <property type="match status" value="1"/>
</dbReference>
<dbReference type="InterPro" id="IPR014729">
    <property type="entry name" value="Rossmann-like_a/b/a_fold"/>
</dbReference>
<accession>A0AAW2HGK8</accession>
<feature type="domain" description="Diphthamide synthase" evidence="13">
    <location>
        <begin position="1"/>
        <end position="231"/>
    </location>
</feature>
<keyword evidence="6" id="KW-0547">Nucleotide-binding</keyword>
<dbReference type="PANTHER" id="PTHR12196">
    <property type="entry name" value="DOMAIN OF UNKNOWN FUNCTION 71 DUF71 -CONTAINING PROTEIN"/>
    <property type="match status" value="1"/>
</dbReference>
<evidence type="ECO:0000256" key="3">
    <source>
        <dbReference type="ARBA" id="ARBA00012089"/>
    </source>
</evidence>
<dbReference type="Pfam" id="PF01902">
    <property type="entry name" value="Diphthami_syn_2"/>
    <property type="match status" value="1"/>
</dbReference>
<comment type="catalytic activity">
    <reaction evidence="12">
        <text>diphthine-[translation elongation factor 2] + NH4(+) + ATP = diphthamide-[translation elongation factor 2] + AMP + diphosphate + H(+)</text>
        <dbReference type="Rhea" id="RHEA:19753"/>
        <dbReference type="Rhea" id="RHEA-COMP:10172"/>
        <dbReference type="Rhea" id="RHEA-COMP:10174"/>
        <dbReference type="ChEBI" id="CHEBI:15378"/>
        <dbReference type="ChEBI" id="CHEBI:16692"/>
        <dbReference type="ChEBI" id="CHEBI:28938"/>
        <dbReference type="ChEBI" id="CHEBI:30616"/>
        <dbReference type="ChEBI" id="CHEBI:33019"/>
        <dbReference type="ChEBI" id="CHEBI:82696"/>
        <dbReference type="ChEBI" id="CHEBI:456215"/>
        <dbReference type="EC" id="6.3.1.14"/>
    </reaction>
</comment>
<proteinExistence type="inferred from homology"/>
<comment type="similarity">
    <text evidence="2">Belongs to the Diphthine--ammonia ligase family.</text>
</comment>
<dbReference type="InterPro" id="IPR035959">
    <property type="entry name" value="RutC-like_sf"/>
</dbReference>
<dbReference type="AlphaFoldDB" id="A0AAW2HGK8"/>
<reference evidence="14" key="1">
    <citation type="journal article" date="2024" name="Gigascience">
        <title>Chromosome-level genome of the poultry shaft louse Menopon gallinae provides insight into the host-switching and adaptive evolution of parasitic lice.</title>
        <authorList>
            <person name="Xu Y."/>
            <person name="Ma L."/>
            <person name="Liu S."/>
            <person name="Liang Y."/>
            <person name="Liu Q."/>
            <person name="He Z."/>
            <person name="Tian L."/>
            <person name="Duan Y."/>
            <person name="Cai W."/>
            <person name="Li H."/>
            <person name="Song F."/>
        </authorList>
    </citation>
    <scope>NUCLEOTIDE SEQUENCE</scope>
    <source>
        <strain evidence="14">Cailab_2023a</strain>
    </source>
</reference>
<evidence type="ECO:0000256" key="12">
    <source>
        <dbReference type="ARBA" id="ARBA00048108"/>
    </source>
</evidence>
<dbReference type="EMBL" id="JARGDH010000005">
    <property type="protein sequence ID" value="KAL0268731.1"/>
    <property type="molecule type" value="Genomic_DNA"/>
</dbReference>
<evidence type="ECO:0000256" key="9">
    <source>
        <dbReference type="ARBA" id="ARBA00031202"/>
    </source>
</evidence>
<dbReference type="InterPro" id="IPR030662">
    <property type="entry name" value="DPH6/MJ0570"/>
</dbReference>
<dbReference type="Gene3D" id="3.30.1330.40">
    <property type="entry name" value="RutC-like"/>
    <property type="match status" value="2"/>
</dbReference>
<dbReference type="CDD" id="cd06156">
    <property type="entry name" value="eu_AANH_C_2"/>
    <property type="match status" value="1"/>
</dbReference>
<dbReference type="NCBIfam" id="TIGR00290">
    <property type="entry name" value="MJ0570_dom"/>
    <property type="match status" value="1"/>
</dbReference>
<dbReference type="GO" id="GO:0017183">
    <property type="term" value="P:protein histidyl modification to diphthamide"/>
    <property type="evidence" value="ECO:0007669"/>
    <property type="project" value="TreeGrafter"/>
</dbReference>
<keyword evidence="7" id="KW-0067">ATP-binding</keyword>
<sequence length="735" mass="81821">MRVVGLISGGKDGIYCMLQCIAAGHEIVAVANIEPAGQSGEVDSYMYQTVGHQTLSLVSAALTLPIYRQKTKAQSICREKIYVVTPHDEVEDLYALLLKIKDEMHVDGVSVGAIASDYQRTRVENVCSRLNLRCFAYLWKRDQDELLREMIASELEVIVIKVAALGLKPDVHLGANIADLVPSFRVLNEKFGLNICGEGGEYETLTLDCPLYHRRIKVLDSSKIIHSNDAFAPVGYLTVRNATLENKTWENEDTLSSLQARLNYIKAIVNPPYYYIQDCLDESVEMVVYPEQTGRLSRLSVQRTSSRLPLRDLGEGSMSGIGSEHWRSRANLVASPSRASVPFVLTYSPSLVTGVDTTVVQLNHSTGWCCVGNVTAPGIKEGLQIVRQHLERSQYEFRDVVAINLYVKDMGDWSRINKIYSTVFTTPTPPTRSCVAVPLGSDVGVTLTVVAHRLISRAQKIVHHTHHTVDRDVVNVQSISHWAPSSLGSYSQSVRVGEIVYVAGQIPLIPGSMELLNRPIADQFRLTIRHIDRILKSVNEFYSLSNVMLGICFVTSEEITSEVMDLWDNITKNQHAPIAVLIAQALPKNAQLEWVVLACGYGDYQVTGSTEKISEDFEAVFKRCVFIQHNTASLVCNVNFTKKIKRRDKTVNVMTSDHVQSVMKRCLRILRGDIIAAGTPLCMFNVFFKATEVAAAQVINETMKTWLDFKVVISCIPVMACHQPDVFLTITGVCH</sequence>
<dbReference type="GO" id="GO:0005524">
    <property type="term" value="F:ATP binding"/>
    <property type="evidence" value="ECO:0007669"/>
    <property type="project" value="UniProtKB-KW"/>
</dbReference>
<evidence type="ECO:0000313" key="14">
    <source>
        <dbReference type="EMBL" id="KAL0268731.1"/>
    </source>
</evidence>
<evidence type="ECO:0000256" key="11">
    <source>
        <dbReference type="ARBA" id="ARBA00032849"/>
    </source>
</evidence>
<dbReference type="SUPFAM" id="SSF55298">
    <property type="entry name" value="YjgF-like"/>
    <property type="match status" value="2"/>
</dbReference>
<dbReference type="EC" id="6.3.1.14" evidence="3"/>
<comment type="pathway">
    <text evidence="1">Protein modification; peptidyl-diphthamide biosynthesis.</text>
</comment>
<protein>
    <recommendedName>
        <fullName evidence="4">Diphthine--ammonia ligase</fullName>
        <ecNumber evidence="3">6.3.1.14</ecNumber>
    </recommendedName>
    <alternativeName>
        <fullName evidence="9">ATP-binding domain-containing protein 4</fullName>
    </alternativeName>
    <alternativeName>
        <fullName evidence="8">Diphthamide synthase</fullName>
    </alternativeName>
    <alternativeName>
        <fullName evidence="10">Diphthamide synthetase</fullName>
    </alternativeName>
    <alternativeName>
        <fullName evidence="11">Protein DPH6 homolog</fullName>
    </alternativeName>
</protein>
<dbReference type="FunFam" id="3.90.1490.10:FF:000001">
    <property type="entry name" value="Diphthine--ammonia ligase"/>
    <property type="match status" value="1"/>
</dbReference>
<dbReference type="Gene3D" id="3.40.50.620">
    <property type="entry name" value="HUPs"/>
    <property type="match status" value="1"/>
</dbReference>
<dbReference type="PANTHER" id="PTHR12196:SF2">
    <property type="entry name" value="DIPHTHINE--AMMONIA LIGASE"/>
    <property type="match status" value="1"/>
</dbReference>
<keyword evidence="5" id="KW-0436">Ligase</keyword>
<evidence type="ECO:0000256" key="1">
    <source>
        <dbReference type="ARBA" id="ARBA00005156"/>
    </source>
</evidence>
<dbReference type="InterPro" id="IPR006175">
    <property type="entry name" value="YjgF/YER057c/UK114"/>
</dbReference>
<evidence type="ECO:0000256" key="7">
    <source>
        <dbReference type="ARBA" id="ARBA00022840"/>
    </source>
</evidence>
<dbReference type="InterPro" id="IPR002761">
    <property type="entry name" value="Diphthami_syn_dom"/>
</dbReference>
<evidence type="ECO:0000256" key="2">
    <source>
        <dbReference type="ARBA" id="ARBA00008496"/>
    </source>
</evidence>
<evidence type="ECO:0000256" key="5">
    <source>
        <dbReference type="ARBA" id="ARBA00022598"/>
    </source>
</evidence>
<evidence type="ECO:0000259" key="13">
    <source>
        <dbReference type="Pfam" id="PF01902"/>
    </source>
</evidence>
<dbReference type="GO" id="GO:0017178">
    <property type="term" value="F:diphthine-ammonia ligase activity"/>
    <property type="evidence" value="ECO:0007669"/>
    <property type="project" value="UniProtKB-EC"/>
</dbReference>
<dbReference type="CDD" id="cd01994">
    <property type="entry name" value="AANH_PF0828-like"/>
    <property type="match status" value="1"/>
</dbReference>
<evidence type="ECO:0000256" key="10">
    <source>
        <dbReference type="ARBA" id="ARBA00031552"/>
    </source>
</evidence>